<feature type="transmembrane region" description="Helical" evidence="5">
    <location>
        <begin position="192"/>
        <end position="211"/>
    </location>
</feature>
<dbReference type="InterPro" id="IPR047347">
    <property type="entry name" value="YvaQ-like_sensor"/>
</dbReference>
<accession>A0ABN4HWN0</accession>
<name>A0ABN4HWN0_9BURK</name>
<dbReference type="InterPro" id="IPR024478">
    <property type="entry name" value="HlyB_4HB_MCP"/>
</dbReference>
<gene>
    <name evidence="8" type="ORF">F506_12520</name>
</gene>
<dbReference type="PANTHER" id="PTHR43531:SF14">
    <property type="entry name" value="METHYL-ACCEPTING CHEMOTAXIS PROTEIN I-RELATED"/>
    <property type="match status" value="1"/>
</dbReference>
<protein>
    <recommendedName>
        <fullName evidence="10">Methyl-accepting chemotaxis protein</fullName>
    </recommendedName>
</protein>
<dbReference type="CDD" id="cd06225">
    <property type="entry name" value="HAMP"/>
    <property type="match status" value="1"/>
</dbReference>
<dbReference type="CDD" id="cd19411">
    <property type="entry name" value="MCP2201-like_sensor"/>
    <property type="match status" value="1"/>
</dbReference>
<evidence type="ECO:0000256" key="3">
    <source>
        <dbReference type="PROSITE-ProRule" id="PRU00284"/>
    </source>
</evidence>
<dbReference type="Gene3D" id="6.10.340.10">
    <property type="match status" value="1"/>
</dbReference>
<reference evidence="9" key="1">
    <citation type="journal article" date="2015" name="Genome Announc.">
        <title>Complete Genome Sequence of Herbaspirillum hiltneri N3 (DSM 17495), Isolated from Surface-Sterilized Wheat Roots.</title>
        <authorList>
            <person name="Guizelini D."/>
            <person name="Saizaki P.M."/>
            <person name="Coimbra N.A."/>
            <person name="Weiss V.A."/>
            <person name="Faoro H."/>
            <person name="Sfeir M.Z."/>
            <person name="Baura V.A."/>
            <person name="Monteiro R.A."/>
            <person name="Chubatsu L.S."/>
            <person name="Souza E.M."/>
            <person name="Cruz L.M."/>
            <person name="Pedrosa F.O."/>
            <person name="Raittz R.T."/>
            <person name="Marchaukoski J.N."/>
            <person name="Steffens M.B."/>
        </authorList>
    </citation>
    <scope>NUCLEOTIDE SEQUENCE [LARGE SCALE GENOMIC DNA]</scope>
    <source>
        <strain evidence="9">N3</strain>
    </source>
</reference>
<dbReference type="SMART" id="SM00283">
    <property type="entry name" value="MA"/>
    <property type="match status" value="1"/>
</dbReference>
<dbReference type="InterPro" id="IPR003660">
    <property type="entry name" value="HAMP_dom"/>
</dbReference>
<keyword evidence="5" id="KW-0472">Membrane</keyword>
<dbReference type="Pfam" id="PF12729">
    <property type="entry name" value="4HB_MCP_1"/>
    <property type="match status" value="1"/>
</dbReference>
<dbReference type="PRINTS" id="PR00260">
    <property type="entry name" value="CHEMTRNSDUCR"/>
</dbReference>
<dbReference type="SUPFAM" id="SSF58104">
    <property type="entry name" value="Methyl-accepting chemotaxis protein (MCP) signaling domain"/>
    <property type="match status" value="1"/>
</dbReference>
<dbReference type="CDD" id="cd11386">
    <property type="entry name" value="MCP_signal"/>
    <property type="match status" value="1"/>
</dbReference>
<dbReference type="Pfam" id="PF00015">
    <property type="entry name" value="MCPsignal"/>
    <property type="match status" value="1"/>
</dbReference>
<feature type="domain" description="HAMP" evidence="7">
    <location>
        <begin position="213"/>
        <end position="265"/>
    </location>
</feature>
<evidence type="ECO:0000256" key="2">
    <source>
        <dbReference type="ARBA" id="ARBA00029447"/>
    </source>
</evidence>
<keyword evidence="1" id="KW-0488">Methylation</keyword>
<dbReference type="InterPro" id="IPR004089">
    <property type="entry name" value="MCPsignal_dom"/>
</dbReference>
<feature type="region of interest" description="Disordered" evidence="4">
    <location>
        <begin position="525"/>
        <end position="549"/>
    </location>
</feature>
<evidence type="ECO:0000256" key="1">
    <source>
        <dbReference type="ARBA" id="ARBA00022481"/>
    </source>
</evidence>
<sequence>MKTISHLSIGQRLATGFAVILLLSLVSIVAGLTSLSEVAEATDTMMRRSLAKERLVSDWHGNIFAGIKRTIAIAKSSDASLAVFFADDAKQASKRSLELKTAVENRLSTPEEKRIYEQIGVVRDNFNKHRDAIGELKKEGRQEDAERVLQEQFIPAARAYLEKLGDLLALQRGEIDHNSDLINASYRSSFKLLVTLGVLVSIGCLLFAWRLSRSITRPLAKAVQLARDVATGNLSSQIEAERQDETGQLVDALQDMTRQLASLVLEVRQSGESIALGSTHIAGGNAELSSRTEAQVATLEEAACAMEELIATVDENAGNAQLASQLVDVTSEVARKGADVVGRVVSTMAAIKDSSGKIGTITGVIDGIAFQTNILALNAAVEAARAGEQGRGFAVVAAEVRNLAQRSASAAREIKALIADSVDRIEDGSRFVAEAGATMEEILGSVDQVSTIMRNIADAGQQQSTGIQAIGAAISDTEQMTQQNAALAEQSAAAAEQMRAQAHHLKVAVSAFSLPANVARIRLQPQTSAQTPLPRPPSPALLAAEPLMP</sequence>
<comment type="similarity">
    <text evidence="2">Belongs to the methyl-accepting chemotaxis (MCP) protein family.</text>
</comment>
<keyword evidence="9" id="KW-1185">Reference proteome</keyword>
<proteinExistence type="inferred from homology"/>
<dbReference type="PROSITE" id="PS50885">
    <property type="entry name" value="HAMP"/>
    <property type="match status" value="1"/>
</dbReference>
<dbReference type="RefSeq" id="WP_083457821.1">
    <property type="nucleotide sequence ID" value="NZ_CP011409.1"/>
</dbReference>
<evidence type="ECO:0008006" key="10">
    <source>
        <dbReference type="Google" id="ProtNLM"/>
    </source>
</evidence>
<evidence type="ECO:0000313" key="8">
    <source>
        <dbReference type="EMBL" id="AKZ63383.1"/>
    </source>
</evidence>
<dbReference type="Gene3D" id="1.10.287.950">
    <property type="entry name" value="Methyl-accepting chemotaxis protein"/>
    <property type="match status" value="1"/>
</dbReference>
<dbReference type="InterPro" id="IPR051310">
    <property type="entry name" value="MCP_chemotaxis"/>
</dbReference>
<keyword evidence="5" id="KW-1133">Transmembrane helix</keyword>
<evidence type="ECO:0000256" key="4">
    <source>
        <dbReference type="SAM" id="MobiDB-lite"/>
    </source>
</evidence>
<evidence type="ECO:0000259" key="6">
    <source>
        <dbReference type="PROSITE" id="PS50111"/>
    </source>
</evidence>
<evidence type="ECO:0000259" key="7">
    <source>
        <dbReference type="PROSITE" id="PS50885"/>
    </source>
</evidence>
<feature type="domain" description="Methyl-accepting transducer" evidence="6">
    <location>
        <begin position="270"/>
        <end position="499"/>
    </location>
</feature>
<dbReference type="EMBL" id="CP011409">
    <property type="protein sequence ID" value="AKZ63383.1"/>
    <property type="molecule type" value="Genomic_DNA"/>
</dbReference>
<dbReference type="PROSITE" id="PS50111">
    <property type="entry name" value="CHEMOTAXIS_TRANSDUC_2"/>
    <property type="match status" value="1"/>
</dbReference>
<evidence type="ECO:0000256" key="5">
    <source>
        <dbReference type="SAM" id="Phobius"/>
    </source>
</evidence>
<feature type="compositionally biased region" description="Low complexity" evidence="4">
    <location>
        <begin position="540"/>
        <end position="549"/>
    </location>
</feature>
<dbReference type="Pfam" id="PF00672">
    <property type="entry name" value="HAMP"/>
    <property type="match status" value="1"/>
</dbReference>
<keyword evidence="3" id="KW-0807">Transducer</keyword>
<organism evidence="8 9">
    <name type="scientific">Herbaspirillum hiltneri N3</name>
    <dbReference type="NCBI Taxonomy" id="1262470"/>
    <lineage>
        <taxon>Bacteria</taxon>
        <taxon>Pseudomonadati</taxon>
        <taxon>Pseudomonadota</taxon>
        <taxon>Betaproteobacteria</taxon>
        <taxon>Burkholderiales</taxon>
        <taxon>Oxalobacteraceae</taxon>
        <taxon>Herbaspirillum</taxon>
    </lineage>
</organism>
<dbReference type="PANTHER" id="PTHR43531">
    <property type="entry name" value="PROTEIN ICFG"/>
    <property type="match status" value="1"/>
</dbReference>
<dbReference type="Proteomes" id="UP000063429">
    <property type="component" value="Chromosome"/>
</dbReference>
<dbReference type="InterPro" id="IPR004090">
    <property type="entry name" value="Chemotax_Me-accpt_rcpt"/>
</dbReference>
<keyword evidence="5" id="KW-0812">Transmembrane</keyword>
<evidence type="ECO:0000313" key="9">
    <source>
        <dbReference type="Proteomes" id="UP000063429"/>
    </source>
</evidence>
<dbReference type="SMART" id="SM00304">
    <property type="entry name" value="HAMP"/>
    <property type="match status" value="1"/>
</dbReference>